<evidence type="ECO:0000256" key="1">
    <source>
        <dbReference type="ARBA" id="ARBA00022490"/>
    </source>
</evidence>
<keyword evidence="8" id="KW-0547">Nucleotide-binding</keyword>
<feature type="domain" description="Helix-hairpin-helix DNA-binding motif class 1" evidence="7">
    <location>
        <begin position="73"/>
        <end position="92"/>
    </location>
</feature>
<sequence length="191" mass="20830">MIGSIRGKIILKREKGLIVEAGGVGYKISVSPDTLSKVKKTGEETFLYIHTHVREDILDLYGFLDYPELEFFEMLISVSGIGPKGALAILGVTSIETLHKAIGTGDVSYLTKISGIGKKTAEKIVLELRDKIADRMKDEKGGSSLQGELDSLEALKSLGYSQHQAREALKKVSADLDTNAKIREALKILAR</sequence>
<feature type="region of interest" description="Domain III" evidence="6">
    <location>
        <begin position="150"/>
        <end position="191"/>
    </location>
</feature>
<name>A0A1F6XN00_9BACT</name>
<evidence type="ECO:0000256" key="5">
    <source>
        <dbReference type="ARBA" id="ARBA00023204"/>
    </source>
</evidence>
<dbReference type="SUPFAM" id="SSF47781">
    <property type="entry name" value="RuvA domain 2-like"/>
    <property type="match status" value="1"/>
</dbReference>
<dbReference type="GO" id="GO:0009378">
    <property type="term" value="F:four-way junction helicase activity"/>
    <property type="evidence" value="ECO:0007669"/>
    <property type="project" value="InterPro"/>
</dbReference>
<dbReference type="InterPro" id="IPR010994">
    <property type="entry name" value="RuvA_2-like"/>
</dbReference>
<dbReference type="NCBIfam" id="TIGR00084">
    <property type="entry name" value="ruvA"/>
    <property type="match status" value="1"/>
</dbReference>
<comment type="caution">
    <text evidence="8">The sequence shown here is derived from an EMBL/GenBank/DDBJ whole genome shotgun (WGS) entry which is preliminary data.</text>
</comment>
<keyword evidence="8" id="KW-0347">Helicase</keyword>
<dbReference type="GO" id="GO:0048476">
    <property type="term" value="C:Holliday junction resolvase complex"/>
    <property type="evidence" value="ECO:0007669"/>
    <property type="project" value="UniProtKB-UniRule"/>
</dbReference>
<dbReference type="Gene3D" id="1.10.8.10">
    <property type="entry name" value="DNA helicase RuvA subunit, C-terminal domain"/>
    <property type="match status" value="1"/>
</dbReference>
<dbReference type="Gene3D" id="1.10.150.20">
    <property type="entry name" value="5' to 3' exonuclease, C-terminal subdomain"/>
    <property type="match status" value="1"/>
</dbReference>
<dbReference type="AlphaFoldDB" id="A0A1F6XN00"/>
<dbReference type="GO" id="GO:0005524">
    <property type="term" value="F:ATP binding"/>
    <property type="evidence" value="ECO:0007669"/>
    <property type="project" value="InterPro"/>
</dbReference>
<dbReference type="Gene3D" id="2.40.50.140">
    <property type="entry name" value="Nucleic acid-binding proteins"/>
    <property type="match status" value="1"/>
</dbReference>
<keyword evidence="4 6" id="KW-0233">DNA recombination</keyword>
<dbReference type="GO" id="GO:0005737">
    <property type="term" value="C:cytoplasm"/>
    <property type="evidence" value="ECO:0007669"/>
    <property type="project" value="UniProtKB-SubCell"/>
</dbReference>
<accession>A0A1F6XN00</accession>
<dbReference type="GO" id="GO:0009379">
    <property type="term" value="C:Holliday junction helicase complex"/>
    <property type="evidence" value="ECO:0007669"/>
    <property type="project" value="InterPro"/>
</dbReference>
<evidence type="ECO:0000313" key="9">
    <source>
        <dbReference type="Proteomes" id="UP000178104"/>
    </source>
</evidence>
<feature type="domain" description="Helix-hairpin-helix DNA-binding motif class 1" evidence="7">
    <location>
        <begin position="108"/>
        <end position="127"/>
    </location>
</feature>
<dbReference type="SUPFAM" id="SSF50249">
    <property type="entry name" value="Nucleic acid-binding proteins"/>
    <property type="match status" value="1"/>
</dbReference>
<keyword evidence="3 6" id="KW-0238">DNA-binding</keyword>
<keyword evidence="8" id="KW-0067">ATP-binding</keyword>
<keyword evidence="8" id="KW-0378">Hydrolase</keyword>
<dbReference type="SMART" id="SM00278">
    <property type="entry name" value="HhH1"/>
    <property type="match status" value="2"/>
</dbReference>
<comment type="function">
    <text evidence="6">The RuvA-RuvB-RuvC complex processes Holliday junction (HJ) DNA during genetic recombination and DNA repair, while the RuvA-RuvB complex plays an important role in the rescue of blocked DNA replication forks via replication fork reversal (RFR). RuvA specifically binds to HJ cruciform DNA, conferring on it an open structure. The RuvB hexamer acts as an ATP-dependent pump, pulling dsDNA into and through the RuvAB complex. HJ branch migration allows RuvC to scan DNA until it finds its consensus sequence, where it cleaves and resolves the cruciform DNA.</text>
</comment>
<dbReference type="Pfam" id="PF01330">
    <property type="entry name" value="RuvA_N"/>
    <property type="match status" value="1"/>
</dbReference>
<evidence type="ECO:0000259" key="7">
    <source>
        <dbReference type="SMART" id="SM00278"/>
    </source>
</evidence>
<dbReference type="EMBL" id="MFVE01000005">
    <property type="protein sequence ID" value="OGI95485.1"/>
    <property type="molecule type" value="Genomic_DNA"/>
</dbReference>
<evidence type="ECO:0000256" key="3">
    <source>
        <dbReference type="ARBA" id="ARBA00023125"/>
    </source>
</evidence>
<dbReference type="Pfam" id="PF07499">
    <property type="entry name" value="RuvA_C"/>
    <property type="match status" value="1"/>
</dbReference>
<comment type="domain">
    <text evidence="6">Has three domains with a flexible linker between the domains II and III and assumes an 'L' shape. Domain III is highly mobile and contacts RuvB.</text>
</comment>
<comment type="similarity">
    <text evidence="6">Belongs to the RuvA family.</text>
</comment>
<dbReference type="InterPro" id="IPR000085">
    <property type="entry name" value="RuvA"/>
</dbReference>
<dbReference type="InterPro" id="IPR011114">
    <property type="entry name" value="RuvA_C"/>
</dbReference>
<comment type="subcellular location">
    <subcellularLocation>
        <location evidence="6">Cytoplasm</location>
    </subcellularLocation>
</comment>
<keyword evidence="2 6" id="KW-0227">DNA damage</keyword>
<feature type="region of interest" description="Domain I" evidence="6">
    <location>
        <begin position="1"/>
        <end position="64"/>
    </location>
</feature>
<dbReference type="CDD" id="cd14332">
    <property type="entry name" value="UBA_RuvA_C"/>
    <property type="match status" value="1"/>
</dbReference>
<reference evidence="8 9" key="1">
    <citation type="journal article" date="2016" name="Nat. Commun.">
        <title>Thousands of microbial genomes shed light on interconnected biogeochemical processes in an aquifer system.</title>
        <authorList>
            <person name="Anantharaman K."/>
            <person name="Brown C.T."/>
            <person name="Hug L.A."/>
            <person name="Sharon I."/>
            <person name="Castelle C.J."/>
            <person name="Probst A.J."/>
            <person name="Thomas B.C."/>
            <person name="Singh A."/>
            <person name="Wilkins M.J."/>
            <person name="Karaoz U."/>
            <person name="Brodie E.L."/>
            <person name="Williams K.H."/>
            <person name="Hubbard S.S."/>
            <person name="Banfield J.F."/>
        </authorList>
    </citation>
    <scope>NUCLEOTIDE SEQUENCE [LARGE SCALE GENOMIC DNA]</scope>
</reference>
<evidence type="ECO:0000256" key="4">
    <source>
        <dbReference type="ARBA" id="ARBA00023172"/>
    </source>
</evidence>
<dbReference type="GO" id="GO:0000400">
    <property type="term" value="F:four-way junction DNA binding"/>
    <property type="evidence" value="ECO:0007669"/>
    <property type="project" value="UniProtKB-UniRule"/>
</dbReference>
<dbReference type="SUPFAM" id="SSF46929">
    <property type="entry name" value="DNA helicase RuvA subunit, C-terminal domain"/>
    <property type="match status" value="1"/>
</dbReference>
<evidence type="ECO:0000256" key="6">
    <source>
        <dbReference type="HAMAP-Rule" id="MF_00031"/>
    </source>
</evidence>
<dbReference type="InterPro" id="IPR013849">
    <property type="entry name" value="DNA_helicase_Holl-junc_RuvA_I"/>
</dbReference>
<keyword evidence="1 6" id="KW-0963">Cytoplasm</keyword>
<dbReference type="STRING" id="1801780.A2917_02925"/>
<protein>
    <recommendedName>
        <fullName evidence="6">Holliday junction branch migration complex subunit RuvA</fullName>
    </recommendedName>
</protein>
<organism evidence="8 9">
    <name type="scientific">Candidatus Nomurabacteria bacterium RIFCSPLOWO2_01_FULL_42_17</name>
    <dbReference type="NCBI Taxonomy" id="1801780"/>
    <lineage>
        <taxon>Bacteria</taxon>
        <taxon>Candidatus Nomuraibacteriota</taxon>
    </lineage>
</organism>
<dbReference type="GO" id="GO:0006281">
    <property type="term" value="P:DNA repair"/>
    <property type="evidence" value="ECO:0007669"/>
    <property type="project" value="UniProtKB-UniRule"/>
</dbReference>
<dbReference type="InterPro" id="IPR003583">
    <property type="entry name" value="Hlx-hairpin-Hlx_DNA-bd_motif"/>
</dbReference>
<gene>
    <name evidence="6" type="primary">ruvA</name>
    <name evidence="8" type="ORF">A2917_02925</name>
</gene>
<comment type="caution">
    <text evidence="6">Lacks conserved residue(s) required for the propagation of feature annotation.</text>
</comment>
<evidence type="ECO:0000256" key="2">
    <source>
        <dbReference type="ARBA" id="ARBA00022763"/>
    </source>
</evidence>
<comment type="subunit">
    <text evidence="6">Homotetramer. Forms an RuvA(8)-RuvB(12)-Holliday junction (HJ) complex. HJ DNA is sandwiched between 2 RuvA tetramers; dsDNA enters through RuvA and exits via RuvB. An RuvB hexamer assembles on each DNA strand where it exits the tetramer. Each RuvB hexamer is contacted by two RuvA subunits (via domain III) on 2 adjacent RuvB subunits; this complex drives branch migration. In the full resolvosome a probable DNA-RuvA(4)-RuvB(12)-RuvC(2) complex forms which resolves the HJ.</text>
</comment>
<dbReference type="Pfam" id="PF14520">
    <property type="entry name" value="HHH_5"/>
    <property type="match status" value="1"/>
</dbReference>
<dbReference type="GO" id="GO:0006310">
    <property type="term" value="P:DNA recombination"/>
    <property type="evidence" value="ECO:0007669"/>
    <property type="project" value="UniProtKB-UniRule"/>
</dbReference>
<evidence type="ECO:0000313" key="8">
    <source>
        <dbReference type="EMBL" id="OGI95485.1"/>
    </source>
</evidence>
<keyword evidence="5 6" id="KW-0234">DNA repair</keyword>
<dbReference type="HAMAP" id="MF_00031">
    <property type="entry name" value="DNA_HJ_migration_RuvA"/>
    <property type="match status" value="1"/>
</dbReference>
<dbReference type="InterPro" id="IPR012340">
    <property type="entry name" value="NA-bd_OB-fold"/>
</dbReference>
<dbReference type="InterPro" id="IPR036267">
    <property type="entry name" value="RuvA_C_sf"/>
</dbReference>
<proteinExistence type="inferred from homology"/>
<dbReference type="Proteomes" id="UP000178104">
    <property type="component" value="Unassembled WGS sequence"/>
</dbReference>